<name>A0A1F7J749_9BACT</name>
<dbReference type="Proteomes" id="UP000178914">
    <property type="component" value="Unassembled WGS sequence"/>
</dbReference>
<accession>A0A1F7J749</accession>
<comment type="caution">
    <text evidence="1">The sequence shown here is derived from an EMBL/GenBank/DDBJ whole genome shotgun (WGS) entry which is preliminary data.</text>
</comment>
<organism evidence="1 2">
    <name type="scientific">Candidatus Roizmanbacteria bacterium RIFCSPLOWO2_01_FULL_42_14</name>
    <dbReference type="NCBI Taxonomy" id="1802068"/>
    <lineage>
        <taxon>Bacteria</taxon>
        <taxon>Candidatus Roizmaniibacteriota</taxon>
    </lineage>
</organism>
<dbReference type="EMBL" id="MGAS01000028">
    <property type="protein sequence ID" value="OGK51432.1"/>
    <property type="molecule type" value="Genomic_DNA"/>
</dbReference>
<evidence type="ECO:0000313" key="2">
    <source>
        <dbReference type="Proteomes" id="UP000178914"/>
    </source>
</evidence>
<sequence>MFAHTLHAQWAERTAKMPRIVAHLKYDLFDELGYIEEGMTTWHGSLELEWRKIVADAVGTDVDHIEVIWLTHNRGSNVPLITLDVIYTVGEHGLVTEVNEAEVRDALSERLRDALIKNPNLPAGEYAALALPQHGARYKSGIKIPLSDK</sequence>
<dbReference type="AlphaFoldDB" id="A0A1F7J749"/>
<proteinExistence type="predicted"/>
<reference evidence="1 2" key="1">
    <citation type="journal article" date="2016" name="Nat. Commun.">
        <title>Thousands of microbial genomes shed light on interconnected biogeochemical processes in an aquifer system.</title>
        <authorList>
            <person name="Anantharaman K."/>
            <person name="Brown C.T."/>
            <person name="Hug L.A."/>
            <person name="Sharon I."/>
            <person name="Castelle C.J."/>
            <person name="Probst A.J."/>
            <person name="Thomas B.C."/>
            <person name="Singh A."/>
            <person name="Wilkins M.J."/>
            <person name="Karaoz U."/>
            <person name="Brodie E.L."/>
            <person name="Williams K.H."/>
            <person name="Hubbard S.S."/>
            <person name="Banfield J.F."/>
        </authorList>
    </citation>
    <scope>NUCLEOTIDE SEQUENCE [LARGE SCALE GENOMIC DNA]</scope>
</reference>
<protein>
    <submittedName>
        <fullName evidence="1">Uncharacterized protein</fullName>
    </submittedName>
</protein>
<gene>
    <name evidence="1" type="ORF">A3B02_00220</name>
</gene>
<evidence type="ECO:0000313" key="1">
    <source>
        <dbReference type="EMBL" id="OGK51432.1"/>
    </source>
</evidence>